<dbReference type="InterPro" id="IPR036047">
    <property type="entry name" value="F-box-like_dom_sf"/>
</dbReference>
<evidence type="ECO:0000313" key="1">
    <source>
        <dbReference type="EMBL" id="KAJ0404806.1"/>
    </source>
</evidence>
<evidence type="ECO:0008006" key="3">
    <source>
        <dbReference type="Google" id="ProtNLM"/>
    </source>
</evidence>
<reference evidence="1" key="1">
    <citation type="submission" date="2021-12" db="EMBL/GenBank/DDBJ databases">
        <title>Prjna785345.</title>
        <authorList>
            <person name="Rujirawat T."/>
            <person name="Krajaejun T."/>
        </authorList>
    </citation>
    <scope>NUCLEOTIDE SEQUENCE</scope>
    <source>
        <strain evidence="1">Pi057C3</strain>
    </source>
</reference>
<sequence>MIGRAPDAARELFSFKQGLLGRVHDRLHVGLQRLTSTSSIALSPRTTLETGSTACALDSAFVCNAQAATKPRGPTMMSTLDPDSSDFVVTGLEGISIQIAMFLDGTSLARMQLVNRSWRRFILQHRDALLSLLLERTFQTVVPSSTVYKSFLLSMRHEIDLEIAHLRCIRSLHETLEEYCTKIEPENHGFVAMFCDIIRFRDPHIARFVAQRRHYALSMVLVSTPEHVQAFRRRCPNAGPVAFVPIDNPHWPQFDLPAVDATGFLGYAFDHVEVVRGYESLKQTVVKSILKEMMLFDTKENAHDYGVSIGRAPYAAVRDGEVDHTFHLRFSNPLREELRHLPVKERIAILSKRIQSFDHSMSLVRDAQ</sequence>
<dbReference type="Proteomes" id="UP001209570">
    <property type="component" value="Unassembled WGS sequence"/>
</dbReference>
<keyword evidence="2" id="KW-1185">Reference proteome</keyword>
<organism evidence="1 2">
    <name type="scientific">Pythium insidiosum</name>
    <name type="common">Pythiosis disease agent</name>
    <dbReference type="NCBI Taxonomy" id="114742"/>
    <lineage>
        <taxon>Eukaryota</taxon>
        <taxon>Sar</taxon>
        <taxon>Stramenopiles</taxon>
        <taxon>Oomycota</taxon>
        <taxon>Peronosporomycetes</taxon>
        <taxon>Pythiales</taxon>
        <taxon>Pythiaceae</taxon>
        <taxon>Pythium</taxon>
    </lineage>
</organism>
<protein>
    <recommendedName>
        <fullName evidence="3">F-box domain-containing protein</fullName>
    </recommendedName>
</protein>
<accession>A0AAD5QAT6</accession>
<gene>
    <name evidence="1" type="ORF">P43SY_003482</name>
</gene>
<comment type="caution">
    <text evidence="1">The sequence shown here is derived from an EMBL/GenBank/DDBJ whole genome shotgun (WGS) entry which is preliminary data.</text>
</comment>
<evidence type="ECO:0000313" key="2">
    <source>
        <dbReference type="Proteomes" id="UP001209570"/>
    </source>
</evidence>
<dbReference type="EMBL" id="JAKCXM010000056">
    <property type="protein sequence ID" value="KAJ0404806.1"/>
    <property type="molecule type" value="Genomic_DNA"/>
</dbReference>
<dbReference type="SUPFAM" id="SSF81383">
    <property type="entry name" value="F-box domain"/>
    <property type="match status" value="1"/>
</dbReference>
<name>A0AAD5QAT6_PYTIN</name>
<dbReference type="AlphaFoldDB" id="A0AAD5QAT6"/>
<proteinExistence type="predicted"/>